<dbReference type="AlphaFoldDB" id="A0A9X2KGC8"/>
<comment type="caution">
    <text evidence="3">The sequence shown here is derived from an EMBL/GenBank/DDBJ whole genome shotgun (WGS) entry which is preliminary data.</text>
</comment>
<name>A0A9X2KGC8_9HYPH</name>
<feature type="chain" id="PRO_5040992094" evidence="2">
    <location>
        <begin position="21"/>
        <end position="144"/>
    </location>
</feature>
<protein>
    <submittedName>
        <fullName evidence="3">Uncharacterized protein</fullName>
    </submittedName>
</protein>
<keyword evidence="4" id="KW-1185">Reference proteome</keyword>
<dbReference type="Proteomes" id="UP001155220">
    <property type="component" value="Unassembled WGS sequence"/>
</dbReference>
<proteinExistence type="predicted"/>
<sequence length="144" mass="15005">MSRFAFLALLLAGAPAPVFAQAFDPGPMADVPGMSMSGARIVGAPPPAGPRIPGAKVFGDTIEERAYGRDYDDSYLRPIVPRFGQGADVPIELRAMEGRSDLNSLNAGAFARSGPSAIGRSAVTRGSSSGSHRAIIRRAPKPAR</sequence>
<dbReference type="EMBL" id="JALHBS010000002">
    <property type="protein sequence ID" value="MCP3053637.1"/>
    <property type="molecule type" value="Genomic_DNA"/>
</dbReference>
<evidence type="ECO:0000313" key="4">
    <source>
        <dbReference type="Proteomes" id="UP001155220"/>
    </source>
</evidence>
<evidence type="ECO:0000313" key="3">
    <source>
        <dbReference type="EMBL" id="MCP3053637.1"/>
    </source>
</evidence>
<feature type="compositionally biased region" description="Basic residues" evidence="1">
    <location>
        <begin position="134"/>
        <end position="144"/>
    </location>
</feature>
<feature type="signal peptide" evidence="2">
    <location>
        <begin position="1"/>
        <end position="20"/>
    </location>
</feature>
<keyword evidence="2" id="KW-0732">Signal</keyword>
<dbReference type="RefSeq" id="WP_253962536.1">
    <property type="nucleotide sequence ID" value="NZ_JALHBS010000002.1"/>
</dbReference>
<evidence type="ECO:0000256" key="2">
    <source>
        <dbReference type="SAM" id="SignalP"/>
    </source>
</evidence>
<accession>A0A9X2KGC8</accession>
<gene>
    <name evidence="3" type="ORF">MJ956_00560</name>
</gene>
<reference evidence="3" key="1">
    <citation type="submission" date="2022-03" db="EMBL/GenBank/DDBJ databases">
        <title>Aurantimonas Liuensis sp. Nov., isolated from the hadal seawater of the Mariana Trench.</title>
        <authorList>
            <person name="Liu R."/>
        </authorList>
    </citation>
    <scope>NUCLEOTIDE SEQUENCE</scope>
    <source>
        <strain evidence="3">LRZ36</strain>
    </source>
</reference>
<feature type="region of interest" description="Disordered" evidence="1">
    <location>
        <begin position="116"/>
        <end position="144"/>
    </location>
</feature>
<evidence type="ECO:0000256" key="1">
    <source>
        <dbReference type="SAM" id="MobiDB-lite"/>
    </source>
</evidence>
<organism evidence="3 4">
    <name type="scientific">Aurantimonas marianensis</name>
    <dbReference type="NCBI Taxonomy" id="2920428"/>
    <lineage>
        <taxon>Bacteria</taxon>
        <taxon>Pseudomonadati</taxon>
        <taxon>Pseudomonadota</taxon>
        <taxon>Alphaproteobacteria</taxon>
        <taxon>Hyphomicrobiales</taxon>
        <taxon>Aurantimonadaceae</taxon>
        <taxon>Aurantimonas</taxon>
    </lineage>
</organism>